<organism evidence="1 2">
    <name type="scientific">Vibrio rumoiensis</name>
    <dbReference type="NCBI Taxonomy" id="76258"/>
    <lineage>
        <taxon>Bacteria</taxon>
        <taxon>Pseudomonadati</taxon>
        <taxon>Pseudomonadota</taxon>
        <taxon>Gammaproteobacteria</taxon>
        <taxon>Vibrionales</taxon>
        <taxon>Vibrionaceae</taxon>
        <taxon>Vibrio</taxon>
    </lineage>
</organism>
<reference evidence="1 2" key="1">
    <citation type="submission" date="2024-10" db="EMBL/GenBank/DDBJ databases">
        <authorList>
            <person name="Yibar A."/>
            <person name="Saticioglu I.B."/>
            <person name="Duman M."/>
            <person name="Ajmi N."/>
            <person name="Gurler F."/>
            <person name="Ay H."/>
            <person name="Onuk E."/>
            <person name="Guler S."/>
            <person name="Romalde J.L."/>
        </authorList>
    </citation>
    <scope>NUCLEOTIDE SEQUENCE [LARGE SCALE GENOMIC DNA]</scope>
    <source>
        <strain evidence="1 2">14-MA-B</strain>
    </source>
</reference>
<evidence type="ECO:0000313" key="2">
    <source>
        <dbReference type="Proteomes" id="UP001607151"/>
    </source>
</evidence>
<sequence length="194" mass="21879">MAETSKKFNQEAINIFREDHMDGYLRSFAQVAMFPMFLNEPKFAKKITDGNHIHTLVDGNCEVVFRAAPVQNTDGSYDYFYPSSASSRVFKSILEMISNQLISLIPVDDGGIIIEFMKKDVRDYMASKGRSINGKNLNIQLQILMNASVGVKITDESKKLERMKNSSYLLEAETVTDKTNINHSFVRARPPLAG</sequence>
<gene>
    <name evidence="1" type="ORF">ACGRQ9_18185</name>
</gene>
<dbReference type="EMBL" id="JBIHSN010000004">
    <property type="protein sequence ID" value="MFH0267372.1"/>
    <property type="molecule type" value="Genomic_DNA"/>
</dbReference>
<dbReference type="RefSeq" id="WP_394608884.1">
    <property type="nucleotide sequence ID" value="NZ_JBIHSN010000004.1"/>
</dbReference>
<comment type="caution">
    <text evidence="1">The sequence shown here is derived from an EMBL/GenBank/DDBJ whole genome shotgun (WGS) entry which is preliminary data.</text>
</comment>
<dbReference type="Proteomes" id="UP001607151">
    <property type="component" value="Unassembled WGS sequence"/>
</dbReference>
<keyword evidence="2" id="KW-1185">Reference proteome</keyword>
<proteinExistence type="predicted"/>
<accession>A0ABW7J0B6</accession>
<evidence type="ECO:0000313" key="1">
    <source>
        <dbReference type="EMBL" id="MFH0267372.1"/>
    </source>
</evidence>
<protein>
    <submittedName>
        <fullName evidence="1">Uncharacterized protein</fullName>
    </submittedName>
</protein>
<name>A0ABW7J0B6_9VIBR</name>